<dbReference type="Gene3D" id="1.20.5.4130">
    <property type="match status" value="1"/>
</dbReference>
<dbReference type="CDD" id="cd14798">
    <property type="entry name" value="RX-CC_like"/>
    <property type="match status" value="1"/>
</dbReference>
<feature type="domain" description="Disease resistance N-terminal" evidence="4">
    <location>
        <begin position="5"/>
        <end position="96"/>
    </location>
</feature>
<evidence type="ECO:0000256" key="2">
    <source>
        <dbReference type="ARBA" id="ARBA00022741"/>
    </source>
</evidence>
<dbReference type="PANTHER" id="PTHR19338">
    <property type="entry name" value="TRANSLOCASE OF INNER MITOCHONDRIAL MEMBRANE 13 HOMOLOG"/>
    <property type="match status" value="1"/>
</dbReference>
<dbReference type="Proteomes" id="UP001472677">
    <property type="component" value="Unassembled WGS sequence"/>
</dbReference>
<keyword evidence="1" id="KW-0677">Repeat</keyword>
<dbReference type="Pfam" id="PF18052">
    <property type="entry name" value="Rx_N"/>
    <property type="match status" value="1"/>
</dbReference>
<name>A0ABR2G0L1_9ROSI</name>
<evidence type="ECO:0000313" key="6">
    <source>
        <dbReference type="Proteomes" id="UP001472677"/>
    </source>
</evidence>
<protein>
    <recommendedName>
        <fullName evidence="4">Disease resistance N-terminal domain-containing protein</fullName>
    </recommendedName>
</protein>
<comment type="caution">
    <text evidence="5">The sequence shown here is derived from an EMBL/GenBank/DDBJ whole genome shotgun (WGS) entry which is preliminary data.</text>
</comment>
<dbReference type="InterPro" id="IPR038005">
    <property type="entry name" value="RX-like_CC"/>
</dbReference>
<evidence type="ECO:0000256" key="3">
    <source>
        <dbReference type="ARBA" id="ARBA00022821"/>
    </source>
</evidence>
<organism evidence="5 6">
    <name type="scientific">Hibiscus sabdariffa</name>
    <name type="common">roselle</name>
    <dbReference type="NCBI Taxonomy" id="183260"/>
    <lineage>
        <taxon>Eukaryota</taxon>
        <taxon>Viridiplantae</taxon>
        <taxon>Streptophyta</taxon>
        <taxon>Embryophyta</taxon>
        <taxon>Tracheophyta</taxon>
        <taxon>Spermatophyta</taxon>
        <taxon>Magnoliopsida</taxon>
        <taxon>eudicotyledons</taxon>
        <taxon>Gunneridae</taxon>
        <taxon>Pentapetalae</taxon>
        <taxon>rosids</taxon>
        <taxon>malvids</taxon>
        <taxon>Malvales</taxon>
        <taxon>Malvaceae</taxon>
        <taxon>Malvoideae</taxon>
        <taxon>Hibiscus</taxon>
    </lineage>
</organism>
<proteinExistence type="predicted"/>
<keyword evidence="6" id="KW-1185">Reference proteome</keyword>
<keyword evidence="3" id="KW-0611">Plant defense</keyword>
<keyword evidence="2" id="KW-0547">Nucleotide-binding</keyword>
<sequence>MAEVAVNLLLEKLISFLNEEAQLLRDFHAEVVDIKLELDFISSFLRDADARAAAGESNDSLKTWVKHVRVAAYSMEDVIDEYMLYVAKHLDQQGFIAFLKKVAAYIWSLKGKREMVSKIQQLSRWVHEIGNKRRRLDINVIDRGG</sequence>
<dbReference type="EMBL" id="JBBPBM010000004">
    <property type="protein sequence ID" value="KAK8589726.1"/>
    <property type="molecule type" value="Genomic_DNA"/>
</dbReference>
<accession>A0ABR2G0L1</accession>
<evidence type="ECO:0000256" key="1">
    <source>
        <dbReference type="ARBA" id="ARBA00022737"/>
    </source>
</evidence>
<evidence type="ECO:0000259" key="4">
    <source>
        <dbReference type="Pfam" id="PF18052"/>
    </source>
</evidence>
<dbReference type="PANTHER" id="PTHR19338:SF32">
    <property type="entry name" value="OS06G0287500 PROTEIN"/>
    <property type="match status" value="1"/>
</dbReference>
<reference evidence="5 6" key="1">
    <citation type="journal article" date="2024" name="G3 (Bethesda)">
        <title>Genome assembly of Hibiscus sabdariffa L. provides insights into metabolisms of medicinal natural products.</title>
        <authorList>
            <person name="Kim T."/>
        </authorList>
    </citation>
    <scope>NUCLEOTIDE SEQUENCE [LARGE SCALE GENOMIC DNA]</scope>
    <source>
        <strain evidence="5">TK-2024</strain>
        <tissue evidence="5">Old leaves</tissue>
    </source>
</reference>
<evidence type="ECO:0000313" key="5">
    <source>
        <dbReference type="EMBL" id="KAK8589726.1"/>
    </source>
</evidence>
<gene>
    <name evidence="5" type="ORF">V6N12_024117</name>
</gene>
<dbReference type="InterPro" id="IPR041118">
    <property type="entry name" value="Rx_N"/>
</dbReference>